<dbReference type="CDD" id="cd08653">
    <property type="entry name" value="FMT_core_like_3"/>
    <property type="match status" value="1"/>
</dbReference>
<comment type="pathway">
    <text evidence="1">Purine metabolism; IMP biosynthesis via de novo pathway; N(2)-formyl-N(1)-(5-phospho-D-ribosyl)glycinamide from N(1)-(5-phospho-D-ribosyl)glycinamide (10-formyl THF route): step 1/1.</text>
</comment>
<dbReference type="AlphaFoldDB" id="A0A1M5HXZ3"/>
<sequence>MSDLRIMILCGRSPRHLYVANRLCRAAKPLAVVQETGSELKAEKFRKWAENPRLLWRKGWRWIRDRRRYRGGREAAFFFPDGRPRLERPDLLHEVPHINHPRVLDLVDKLDPDLIAVFGTSLIRGELLGKGRLGMVNLHGGLSPHYRGADGTFWALYNEEPHRVGCTIHYIDRGIDTGRLVAHVCPEVRDGDDELTLFWRGVRDSAEVYAELTDRLERGERLGAAQRERGRLYQVKDRLWRHERELERKMRRGLLRGVRLPRRVTWFPADGDPVTVTGP</sequence>
<evidence type="ECO:0000313" key="7">
    <source>
        <dbReference type="Proteomes" id="UP000184076"/>
    </source>
</evidence>
<reference evidence="7" key="1">
    <citation type="submission" date="2016-11" db="EMBL/GenBank/DDBJ databases">
        <authorList>
            <person name="Varghese N."/>
            <person name="Submissions S."/>
        </authorList>
    </citation>
    <scope>NUCLEOTIDE SEQUENCE [LARGE SCALE GENOMIC DNA]</scope>
    <source>
        <strain evidence="7">DSM 9756</strain>
    </source>
</reference>
<gene>
    <name evidence="6" type="ORF">SAMN02745206_03465</name>
</gene>
<evidence type="ECO:0000256" key="4">
    <source>
        <dbReference type="ARBA" id="ARBA00022755"/>
    </source>
</evidence>
<proteinExistence type="predicted"/>
<dbReference type="GO" id="GO:0005829">
    <property type="term" value="C:cytosol"/>
    <property type="evidence" value="ECO:0007669"/>
    <property type="project" value="TreeGrafter"/>
</dbReference>
<name>A0A1M5HXZ3_9BACT</name>
<evidence type="ECO:0000256" key="2">
    <source>
        <dbReference type="ARBA" id="ARBA00012254"/>
    </source>
</evidence>
<evidence type="ECO:0000256" key="3">
    <source>
        <dbReference type="ARBA" id="ARBA00022679"/>
    </source>
</evidence>
<organism evidence="6 7">
    <name type="scientific">Desulfacinum infernum DSM 9756</name>
    <dbReference type="NCBI Taxonomy" id="1121391"/>
    <lineage>
        <taxon>Bacteria</taxon>
        <taxon>Pseudomonadati</taxon>
        <taxon>Thermodesulfobacteriota</taxon>
        <taxon>Syntrophobacteria</taxon>
        <taxon>Syntrophobacterales</taxon>
        <taxon>Syntrophobacteraceae</taxon>
        <taxon>Desulfacinum</taxon>
    </lineage>
</organism>
<dbReference type="InterPro" id="IPR036477">
    <property type="entry name" value="Formyl_transf_N_sf"/>
</dbReference>
<dbReference type="Gene3D" id="3.40.50.170">
    <property type="entry name" value="Formyl transferase, N-terminal domain"/>
    <property type="match status" value="1"/>
</dbReference>
<dbReference type="OrthoDB" id="5320219at2"/>
<dbReference type="SUPFAM" id="SSF53328">
    <property type="entry name" value="Formyltransferase"/>
    <property type="match status" value="1"/>
</dbReference>
<protein>
    <recommendedName>
        <fullName evidence="2">phosphoribosylglycinamide formyltransferase 1</fullName>
        <ecNumber evidence="2">2.1.2.2</ecNumber>
    </recommendedName>
</protein>
<dbReference type="InterPro" id="IPR002376">
    <property type="entry name" value="Formyl_transf_N"/>
</dbReference>
<dbReference type="Pfam" id="PF00551">
    <property type="entry name" value="Formyl_trans_N"/>
    <property type="match status" value="1"/>
</dbReference>
<keyword evidence="7" id="KW-1185">Reference proteome</keyword>
<keyword evidence="4" id="KW-0658">Purine biosynthesis</keyword>
<accession>A0A1M5HXZ3</accession>
<dbReference type="EC" id="2.1.2.2" evidence="2"/>
<dbReference type="EMBL" id="FQVB01000049">
    <property type="protein sequence ID" value="SHG20838.1"/>
    <property type="molecule type" value="Genomic_DNA"/>
</dbReference>
<evidence type="ECO:0000313" key="6">
    <source>
        <dbReference type="EMBL" id="SHG20838.1"/>
    </source>
</evidence>
<dbReference type="Proteomes" id="UP000184076">
    <property type="component" value="Unassembled WGS sequence"/>
</dbReference>
<evidence type="ECO:0000256" key="1">
    <source>
        <dbReference type="ARBA" id="ARBA00005054"/>
    </source>
</evidence>
<dbReference type="GO" id="GO:0004644">
    <property type="term" value="F:phosphoribosylglycinamide formyltransferase activity"/>
    <property type="evidence" value="ECO:0007669"/>
    <property type="project" value="UniProtKB-EC"/>
</dbReference>
<keyword evidence="3 6" id="KW-0808">Transferase</keyword>
<dbReference type="PANTHER" id="PTHR43369:SF2">
    <property type="entry name" value="PHOSPHORIBOSYLGLYCINAMIDE FORMYLTRANSFERASE"/>
    <property type="match status" value="1"/>
</dbReference>
<evidence type="ECO:0000259" key="5">
    <source>
        <dbReference type="Pfam" id="PF00551"/>
    </source>
</evidence>
<feature type="domain" description="Formyl transferase N-terminal" evidence="5">
    <location>
        <begin position="101"/>
        <end position="205"/>
    </location>
</feature>
<dbReference type="RefSeq" id="WP_073041735.1">
    <property type="nucleotide sequence ID" value="NZ_FQVB01000049.1"/>
</dbReference>
<dbReference type="GO" id="GO:0006189">
    <property type="term" value="P:'de novo' IMP biosynthetic process"/>
    <property type="evidence" value="ECO:0007669"/>
    <property type="project" value="TreeGrafter"/>
</dbReference>
<dbReference type="PANTHER" id="PTHR43369">
    <property type="entry name" value="PHOSPHORIBOSYLGLYCINAMIDE FORMYLTRANSFERASE"/>
    <property type="match status" value="1"/>
</dbReference>
<dbReference type="STRING" id="1121391.SAMN02745206_03465"/>